<organism evidence="4 5">
    <name type="scientific">Atopomonas hussainii</name>
    <dbReference type="NCBI Taxonomy" id="1429083"/>
    <lineage>
        <taxon>Bacteria</taxon>
        <taxon>Pseudomonadati</taxon>
        <taxon>Pseudomonadota</taxon>
        <taxon>Gammaproteobacteria</taxon>
        <taxon>Pseudomonadales</taxon>
        <taxon>Pseudomonadaceae</taxon>
        <taxon>Atopomonas</taxon>
    </lineage>
</organism>
<feature type="signal peptide" evidence="2">
    <location>
        <begin position="1"/>
        <end position="19"/>
    </location>
</feature>
<evidence type="ECO:0000313" key="5">
    <source>
        <dbReference type="Proteomes" id="UP000185766"/>
    </source>
</evidence>
<gene>
    <name evidence="4" type="ORF">SAMN05216214_103119</name>
</gene>
<feature type="compositionally biased region" description="Low complexity" evidence="1">
    <location>
        <begin position="203"/>
        <end position="215"/>
    </location>
</feature>
<feature type="chain" id="PRO_5010381198" description="DUF4124 domain-containing protein" evidence="2">
    <location>
        <begin position="20"/>
        <end position="232"/>
    </location>
</feature>
<evidence type="ECO:0000256" key="2">
    <source>
        <dbReference type="SAM" id="SignalP"/>
    </source>
</evidence>
<evidence type="ECO:0000313" key="4">
    <source>
        <dbReference type="EMBL" id="SEK54880.1"/>
    </source>
</evidence>
<evidence type="ECO:0000259" key="3">
    <source>
        <dbReference type="Pfam" id="PF13511"/>
    </source>
</evidence>
<keyword evidence="2" id="KW-0732">Signal</keyword>
<dbReference type="STRING" id="1429083.GCA_001885685_01694"/>
<feature type="region of interest" description="Disordered" evidence="1">
    <location>
        <begin position="35"/>
        <end position="69"/>
    </location>
</feature>
<dbReference type="RefSeq" id="WP_074865246.1">
    <property type="nucleotide sequence ID" value="NZ_FOAS01000003.1"/>
</dbReference>
<feature type="domain" description="DUF4124" evidence="3">
    <location>
        <begin position="9"/>
        <end position="61"/>
    </location>
</feature>
<protein>
    <recommendedName>
        <fullName evidence="3">DUF4124 domain-containing protein</fullName>
    </recommendedName>
</protein>
<feature type="compositionally biased region" description="Polar residues" evidence="1">
    <location>
        <begin position="45"/>
        <end position="56"/>
    </location>
</feature>
<dbReference type="Pfam" id="PF13511">
    <property type="entry name" value="DUF4124"/>
    <property type="match status" value="1"/>
</dbReference>
<accession>A0A1H7I0G0</accession>
<dbReference type="Proteomes" id="UP000185766">
    <property type="component" value="Unassembled WGS sequence"/>
</dbReference>
<reference evidence="4 5" key="1">
    <citation type="submission" date="2016-10" db="EMBL/GenBank/DDBJ databases">
        <authorList>
            <person name="de Groot N.N."/>
        </authorList>
    </citation>
    <scope>NUCLEOTIDE SEQUENCE [LARGE SCALE GENOMIC DNA]</scope>
    <source>
        <strain evidence="4 5">JCM 19513</strain>
    </source>
</reference>
<dbReference type="InterPro" id="IPR025392">
    <property type="entry name" value="DUF4124"/>
</dbReference>
<dbReference type="EMBL" id="FOAS01000003">
    <property type="protein sequence ID" value="SEK54880.1"/>
    <property type="molecule type" value="Genomic_DNA"/>
</dbReference>
<name>A0A1H7I0G0_9GAMM</name>
<proteinExistence type="predicted"/>
<keyword evidence="5" id="KW-1185">Reference proteome</keyword>
<dbReference type="AlphaFoldDB" id="A0A1H7I0G0"/>
<feature type="region of interest" description="Disordered" evidence="1">
    <location>
        <begin position="196"/>
        <end position="232"/>
    </location>
</feature>
<evidence type="ECO:0000256" key="1">
    <source>
        <dbReference type="SAM" id="MobiDB-lite"/>
    </source>
</evidence>
<sequence length="232" mass="25740">MRSAVIIGLFLLCTSLVRADVYTWIDAEGNRVFSDGAHPPHATRVQITPRTTQMSQPAPAPLAPKPEPLESQTPRYKVLRILFPEPDSHVQDNNAGNLIVTASSEPKLYSGHLYRLQLDGAVYGDASVSPVFNVENLTRGTHQLAVEIVDARGRIIERTPTQPVHVQRMTLDQKRRTKPCQKGDWGVRLECPLKDKPKEERPSLLPSWLPSLLPSIGSDPEPAPYSADYAPK</sequence>